<evidence type="ECO:0000313" key="3">
    <source>
        <dbReference type="Proteomes" id="UP000823941"/>
    </source>
</evidence>
<organism evidence="2 3">
    <name type="scientific">Plutella xylostella</name>
    <name type="common">Diamondback moth</name>
    <name type="synonym">Plutella maculipennis</name>
    <dbReference type="NCBI Taxonomy" id="51655"/>
    <lineage>
        <taxon>Eukaryota</taxon>
        <taxon>Metazoa</taxon>
        <taxon>Ecdysozoa</taxon>
        <taxon>Arthropoda</taxon>
        <taxon>Hexapoda</taxon>
        <taxon>Insecta</taxon>
        <taxon>Pterygota</taxon>
        <taxon>Neoptera</taxon>
        <taxon>Endopterygota</taxon>
        <taxon>Lepidoptera</taxon>
        <taxon>Glossata</taxon>
        <taxon>Ditrysia</taxon>
        <taxon>Yponomeutoidea</taxon>
        <taxon>Plutellidae</taxon>
        <taxon>Plutella</taxon>
    </lineage>
</organism>
<keyword evidence="3" id="KW-1185">Reference proteome</keyword>
<evidence type="ECO:0000313" key="2">
    <source>
        <dbReference type="EMBL" id="KAG7302863.1"/>
    </source>
</evidence>
<proteinExistence type="predicted"/>
<dbReference type="Proteomes" id="UP000823941">
    <property type="component" value="Chromosome 17"/>
</dbReference>
<gene>
    <name evidence="2" type="ORF">JYU34_012846</name>
</gene>
<evidence type="ECO:0000256" key="1">
    <source>
        <dbReference type="SAM" id="SignalP"/>
    </source>
</evidence>
<accession>A0ABQ7QCA1</accession>
<sequence>MQQYWVVYFLCLLVGCRAEPVEEAAMVTDVIHAMERPSSVIATLCWSLSQY</sequence>
<comment type="caution">
    <text evidence="2">The sequence shown here is derived from an EMBL/GenBank/DDBJ whole genome shotgun (WGS) entry which is preliminary data.</text>
</comment>
<feature type="signal peptide" evidence="1">
    <location>
        <begin position="1"/>
        <end position="18"/>
    </location>
</feature>
<protein>
    <submittedName>
        <fullName evidence="2">Uncharacterized protein</fullName>
    </submittedName>
</protein>
<reference evidence="2 3" key="1">
    <citation type="submission" date="2021-06" db="EMBL/GenBank/DDBJ databases">
        <title>A haploid diamondback moth (Plutella xylostella L.) genome assembly resolves 31 chromosomes and identifies a diamide resistance mutation.</title>
        <authorList>
            <person name="Ward C.M."/>
            <person name="Perry K.D."/>
            <person name="Baker G."/>
            <person name="Powis K."/>
            <person name="Heckel D.G."/>
            <person name="Baxter S.W."/>
        </authorList>
    </citation>
    <scope>NUCLEOTIDE SEQUENCE [LARGE SCALE GENOMIC DNA]</scope>
    <source>
        <strain evidence="2 3">LV</strain>
        <tissue evidence="2">Single pupa</tissue>
    </source>
</reference>
<name>A0ABQ7QCA1_PLUXY</name>
<feature type="chain" id="PRO_5045788610" evidence="1">
    <location>
        <begin position="19"/>
        <end position="51"/>
    </location>
</feature>
<keyword evidence="1" id="KW-0732">Signal</keyword>
<dbReference type="EMBL" id="JAHIBW010000017">
    <property type="protein sequence ID" value="KAG7302863.1"/>
    <property type="molecule type" value="Genomic_DNA"/>
</dbReference>